<dbReference type="Proteomes" id="UP001198241">
    <property type="component" value="Unassembled WGS sequence"/>
</dbReference>
<evidence type="ECO:0000313" key="2">
    <source>
        <dbReference type="Proteomes" id="UP001198241"/>
    </source>
</evidence>
<reference evidence="1 2" key="1">
    <citation type="submission" date="2021-10" db="EMBL/GenBank/DDBJ databases">
        <title>Anaerobic single-cell dispensing facilitates the cultivation of human gut bacteria.</title>
        <authorList>
            <person name="Afrizal A."/>
        </authorList>
    </citation>
    <scope>NUCLEOTIDE SEQUENCE [LARGE SCALE GENOMIC DNA]</scope>
    <source>
        <strain evidence="1 2">CLA-AA-H247</strain>
    </source>
</reference>
<keyword evidence="2" id="KW-1185">Reference proteome</keyword>
<dbReference type="EMBL" id="JAJEQD010000032">
    <property type="protein sequence ID" value="MCC2157327.1"/>
    <property type="molecule type" value="Genomic_DNA"/>
</dbReference>
<organism evidence="1 2">
    <name type="scientific">Veillonella fallax</name>
    <dbReference type="NCBI Taxonomy" id="2881272"/>
    <lineage>
        <taxon>Bacteria</taxon>
        <taxon>Bacillati</taxon>
        <taxon>Bacillota</taxon>
        <taxon>Negativicutes</taxon>
        <taxon>Veillonellales</taxon>
        <taxon>Veillonellaceae</taxon>
        <taxon>Veillonella</taxon>
    </lineage>
</organism>
<dbReference type="RefSeq" id="WP_227721586.1">
    <property type="nucleotide sequence ID" value="NZ_JAJEQD010000032.1"/>
</dbReference>
<name>A0ABS8F4H2_9FIRM</name>
<accession>A0ABS8F4H2</accession>
<gene>
    <name evidence="1" type="ORF">LKD20_09295</name>
</gene>
<protein>
    <submittedName>
        <fullName evidence="1">Uncharacterized protein</fullName>
    </submittedName>
</protein>
<comment type="caution">
    <text evidence="1">The sequence shown here is derived from an EMBL/GenBank/DDBJ whole genome shotgun (WGS) entry which is preliminary data.</text>
</comment>
<proteinExistence type="predicted"/>
<sequence length="75" mass="8651">MDTEVQNALIQLEKLTDLYLVIFGENSLDRVIYMDPLYGYELSEIKKGIDALATAIDNNKPIEQIPKKIYDELIF</sequence>
<evidence type="ECO:0000313" key="1">
    <source>
        <dbReference type="EMBL" id="MCC2157327.1"/>
    </source>
</evidence>